<dbReference type="PRINTS" id="PR00368">
    <property type="entry name" value="FADPNR"/>
</dbReference>
<evidence type="ECO:0000313" key="8">
    <source>
        <dbReference type="Proteomes" id="UP001185927"/>
    </source>
</evidence>
<dbReference type="Proteomes" id="UP001185927">
    <property type="component" value="Unassembled WGS sequence"/>
</dbReference>
<evidence type="ECO:0000259" key="5">
    <source>
        <dbReference type="Pfam" id="PF07992"/>
    </source>
</evidence>
<dbReference type="SUPFAM" id="SSF55424">
    <property type="entry name" value="FAD/NAD-linked reductases, dimerisation (C-terminal) domain"/>
    <property type="match status" value="1"/>
</dbReference>
<dbReference type="PANTHER" id="PTHR43557:SF2">
    <property type="entry name" value="RIESKE DOMAIN-CONTAINING PROTEIN-RELATED"/>
    <property type="match status" value="1"/>
</dbReference>
<dbReference type="InterPro" id="IPR036188">
    <property type="entry name" value="FAD/NAD-bd_sf"/>
</dbReference>
<evidence type="ECO:0000256" key="3">
    <source>
        <dbReference type="ARBA" id="ARBA00022827"/>
    </source>
</evidence>
<dbReference type="SUPFAM" id="SSF51905">
    <property type="entry name" value="FAD/NAD(P)-binding domain"/>
    <property type="match status" value="1"/>
</dbReference>
<feature type="domain" description="FAD/NAD(P)-binding" evidence="5">
    <location>
        <begin position="3"/>
        <end position="304"/>
    </location>
</feature>
<keyword evidence="8" id="KW-1185">Reference proteome</keyword>
<dbReference type="InterPro" id="IPR023753">
    <property type="entry name" value="FAD/NAD-binding_dom"/>
</dbReference>
<dbReference type="Pfam" id="PF14759">
    <property type="entry name" value="Reductase_C"/>
    <property type="match status" value="1"/>
</dbReference>
<gene>
    <name evidence="7" type="ORF">R3Q16_33150</name>
</gene>
<keyword evidence="2" id="KW-0285">Flavoprotein</keyword>
<dbReference type="RefSeq" id="WP_317545920.1">
    <property type="nucleotide sequence ID" value="NZ_JAWLKB010000047.1"/>
</dbReference>
<organism evidence="7 8">
    <name type="scientific">Rhodococcus globerulus</name>
    <dbReference type="NCBI Taxonomy" id="33008"/>
    <lineage>
        <taxon>Bacteria</taxon>
        <taxon>Bacillati</taxon>
        <taxon>Actinomycetota</taxon>
        <taxon>Actinomycetes</taxon>
        <taxon>Mycobacteriales</taxon>
        <taxon>Nocardiaceae</taxon>
        <taxon>Rhodococcus</taxon>
    </lineage>
</organism>
<dbReference type="EMBL" id="JAWLKB010000047">
    <property type="protein sequence ID" value="MDV6271458.1"/>
    <property type="molecule type" value="Genomic_DNA"/>
</dbReference>
<accession>A0ABU4C525</accession>
<sequence length="402" mass="43568">MRRVVVVGAGHAGFHTAFFLRSKGWTDEIVLIDTDSRVPYQRPPLSKEFLWGKQELEDGVFRPDTYYLDEQIELISGHQVTAIERPAKQLILEGHAPISYDHLVLATGSVARKLSLPGGDLDGVHNLATAGDAAALRSGLASAQNVVVIGGGFIGLESAAMAASAGKRVVVFEAANRLMARAISQPMSEYFEKVHRAAGIDLRIAAGVNAVEGIDGRVRSVVGSDATQVDADLVVVGIGADANEEFAAKSGLATDRGILVDEFLKTTDPNISAIGDCARFPLFAADGSSELVRLESVQNATDQARFVAHQIMENTADPYRAVPWFWTEQFGRKLQIAGLVTGYNRTELESTGPDNFSIHCYHDETLLGTESVNAPRDHMRARKELTARLKQEVNATVIRFRS</sequence>
<dbReference type="Pfam" id="PF07992">
    <property type="entry name" value="Pyr_redox_2"/>
    <property type="match status" value="1"/>
</dbReference>
<proteinExistence type="predicted"/>
<dbReference type="PRINTS" id="PR00411">
    <property type="entry name" value="PNDRDTASEI"/>
</dbReference>
<evidence type="ECO:0000313" key="7">
    <source>
        <dbReference type="EMBL" id="MDV6271458.1"/>
    </source>
</evidence>
<dbReference type="InterPro" id="IPR028202">
    <property type="entry name" value="Reductase_C"/>
</dbReference>
<evidence type="ECO:0000256" key="4">
    <source>
        <dbReference type="ARBA" id="ARBA00023002"/>
    </source>
</evidence>
<reference evidence="7 8" key="1">
    <citation type="submission" date="2023-10" db="EMBL/GenBank/DDBJ databases">
        <title>Development of a sustainable strategy for remediation of hydrocarbon-contaminated territories based on the waste exchange concept.</title>
        <authorList>
            <person name="Krivoruchko A."/>
        </authorList>
    </citation>
    <scope>NUCLEOTIDE SEQUENCE [LARGE SCALE GENOMIC DNA]</scope>
    <source>
        <strain evidence="7 8">IEGM 1203</strain>
    </source>
</reference>
<dbReference type="Gene3D" id="3.30.390.30">
    <property type="match status" value="1"/>
</dbReference>
<dbReference type="Gene3D" id="3.50.50.60">
    <property type="entry name" value="FAD/NAD(P)-binding domain"/>
    <property type="match status" value="2"/>
</dbReference>
<keyword evidence="3" id="KW-0274">FAD</keyword>
<comment type="cofactor">
    <cofactor evidence="1">
        <name>FAD</name>
        <dbReference type="ChEBI" id="CHEBI:57692"/>
    </cofactor>
</comment>
<keyword evidence="4" id="KW-0560">Oxidoreductase</keyword>
<evidence type="ECO:0000256" key="2">
    <source>
        <dbReference type="ARBA" id="ARBA00022630"/>
    </source>
</evidence>
<protein>
    <submittedName>
        <fullName evidence="7">FAD-dependent oxidoreductase</fullName>
    </submittedName>
</protein>
<dbReference type="PANTHER" id="PTHR43557">
    <property type="entry name" value="APOPTOSIS-INDUCING FACTOR 1"/>
    <property type="match status" value="1"/>
</dbReference>
<dbReference type="InterPro" id="IPR050446">
    <property type="entry name" value="FAD-oxidoreductase/Apoptosis"/>
</dbReference>
<name>A0ABU4C525_RHOGO</name>
<evidence type="ECO:0000256" key="1">
    <source>
        <dbReference type="ARBA" id="ARBA00001974"/>
    </source>
</evidence>
<dbReference type="InterPro" id="IPR016156">
    <property type="entry name" value="FAD/NAD-linked_Rdtase_dimer_sf"/>
</dbReference>
<feature type="domain" description="Reductase C-terminal" evidence="6">
    <location>
        <begin position="324"/>
        <end position="390"/>
    </location>
</feature>
<evidence type="ECO:0000259" key="6">
    <source>
        <dbReference type="Pfam" id="PF14759"/>
    </source>
</evidence>
<comment type="caution">
    <text evidence="7">The sequence shown here is derived from an EMBL/GenBank/DDBJ whole genome shotgun (WGS) entry which is preliminary data.</text>
</comment>